<evidence type="ECO:0000313" key="3">
    <source>
        <dbReference type="EMBL" id="KAK5699498.1"/>
    </source>
</evidence>
<feature type="compositionally biased region" description="Polar residues" evidence="1">
    <location>
        <begin position="851"/>
        <end position="863"/>
    </location>
</feature>
<sequence>MSSRSLLLLTYLVVAITADSTTGVGDYINAGLGGSSSTLEATATVYTSSSYINSTSFSSTSTPVSPTSNDENYATTSFSYAPTGSPSGPITYLWSNLSMMALTGTNANYSITTFNLDPAAPCWTQWEQYWSASSINEHQDLEIQVPITTIETYYNNSAVVGTYTTMTSNYGTATHTDFTVLSDGNYAYSTSYDTSTTTLTMTGSFYTDISTDTANYEYYETSTYSQFSRIGKPYTNVYKPNCSLPQYVPQCQSKWSSWIMSASDYDPPATSATFIDGNSSRVVAPTAAPSDGPVVISYGGTQLTSPTIYISYHLLYASDSCGPVGPTIRDTIVPLISSADLASIQWNFLDFDNQWMTESFNFTDLIEPIPQSVYNKQPICASQAVSWLRDSPSTASGISALRSFTGTGDDWWSLTSNFDCPRTGPYRPIIAMPAEVSGFAPEWSSCTVWYGGLYDPPKALQSQSVAAVATMPAAYSTTPASPSSTMPNTQPLETASLVQTFVPSADTEPTLTFEPSPASYSSSTKEAGSSKPTSTQPVQDAGGAIVSIIASAGSASDSEGTTETSSAYDPTSILTVENSVPGSESSDGSTLYTDPADHAATYDSPESAGHLNTGVSTVSGSRTLESGQVTTISSVQYSMDNGGAIVTTIIASESENALSVLSSAEQSATQIIDPGAAGTNDAALPYTVATTSGLGAASEASNEAVLSAGIVSLTAYQDPSQTEIAIISSTTLSVGGPALTLSDSYVVSIAPDGLADATHTARFTTIAIVADVATVSAQGMTYTVVGGPGHSDAVVMGGTTLSVGGSALTLSDGSKVSLRSSGLVEESTTLAIATMADASNTMSSASTTSAGQESSSAQNAVATGTSASNEASNARYNIRSVLPIAGVLVCMVIVL</sequence>
<feature type="region of interest" description="Disordered" evidence="1">
    <location>
        <begin position="842"/>
        <end position="863"/>
    </location>
</feature>
<reference evidence="3" key="1">
    <citation type="submission" date="2023-08" db="EMBL/GenBank/DDBJ databases">
        <title>Black Yeasts Isolated from many extreme environments.</title>
        <authorList>
            <person name="Coleine C."/>
            <person name="Stajich J.E."/>
            <person name="Selbmann L."/>
        </authorList>
    </citation>
    <scope>NUCLEOTIDE SEQUENCE</scope>
    <source>
        <strain evidence="3">CCFEE 5810</strain>
    </source>
</reference>
<dbReference type="AlphaFoldDB" id="A0AAN7WAH6"/>
<evidence type="ECO:0000256" key="1">
    <source>
        <dbReference type="SAM" id="MobiDB-lite"/>
    </source>
</evidence>
<feature type="compositionally biased region" description="Polar residues" evidence="1">
    <location>
        <begin position="518"/>
        <end position="538"/>
    </location>
</feature>
<protein>
    <submittedName>
        <fullName evidence="3">Uncharacterized protein</fullName>
    </submittedName>
</protein>
<feature type="region of interest" description="Disordered" evidence="1">
    <location>
        <begin position="552"/>
        <end position="610"/>
    </location>
</feature>
<organism evidence="3 4">
    <name type="scientific">Elasticomyces elasticus</name>
    <dbReference type="NCBI Taxonomy" id="574655"/>
    <lineage>
        <taxon>Eukaryota</taxon>
        <taxon>Fungi</taxon>
        <taxon>Dikarya</taxon>
        <taxon>Ascomycota</taxon>
        <taxon>Pezizomycotina</taxon>
        <taxon>Dothideomycetes</taxon>
        <taxon>Dothideomycetidae</taxon>
        <taxon>Mycosphaerellales</taxon>
        <taxon>Teratosphaeriaceae</taxon>
        <taxon>Elasticomyces</taxon>
    </lineage>
</organism>
<name>A0AAN7WAH6_9PEZI</name>
<gene>
    <name evidence="3" type="ORF">LTR97_005626</name>
</gene>
<accession>A0AAN7WAH6</accession>
<comment type="caution">
    <text evidence="3">The sequence shown here is derived from an EMBL/GenBank/DDBJ whole genome shotgun (WGS) entry which is preliminary data.</text>
</comment>
<keyword evidence="2" id="KW-0732">Signal</keyword>
<feature type="chain" id="PRO_5042870624" evidence="2">
    <location>
        <begin position="24"/>
        <end position="895"/>
    </location>
</feature>
<dbReference type="Proteomes" id="UP001310594">
    <property type="component" value="Unassembled WGS sequence"/>
</dbReference>
<feature type="compositionally biased region" description="Polar residues" evidence="1">
    <location>
        <begin position="559"/>
        <end position="592"/>
    </location>
</feature>
<evidence type="ECO:0000313" key="4">
    <source>
        <dbReference type="Proteomes" id="UP001310594"/>
    </source>
</evidence>
<proteinExistence type="predicted"/>
<feature type="region of interest" description="Disordered" evidence="1">
    <location>
        <begin position="507"/>
        <end position="539"/>
    </location>
</feature>
<feature type="signal peptide" evidence="2">
    <location>
        <begin position="1"/>
        <end position="23"/>
    </location>
</feature>
<evidence type="ECO:0000256" key="2">
    <source>
        <dbReference type="SAM" id="SignalP"/>
    </source>
</evidence>
<dbReference type="EMBL" id="JAVRQU010000008">
    <property type="protein sequence ID" value="KAK5699498.1"/>
    <property type="molecule type" value="Genomic_DNA"/>
</dbReference>